<dbReference type="Proteomes" id="UP000016511">
    <property type="component" value="Unassembled WGS sequence"/>
</dbReference>
<accession>U1YKU1</accession>
<evidence type="ECO:0000313" key="1">
    <source>
        <dbReference type="EMBL" id="ERI11401.1"/>
    </source>
</evidence>
<name>U1YKU1_ANEAE</name>
<reference evidence="1 2" key="1">
    <citation type="submission" date="2013-08" db="EMBL/GenBank/DDBJ databases">
        <authorList>
            <person name="Weinstock G."/>
            <person name="Sodergren E."/>
            <person name="Wylie T."/>
            <person name="Fulton L."/>
            <person name="Fulton R."/>
            <person name="Fronick C."/>
            <person name="O'Laughlin M."/>
            <person name="Godfrey J."/>
            <person name="Miner T."/>
            <person name="Herter B."/>
            <person name="Appelbaum E."/>
            <person name="Cordes M."/>
            <person name="Lek S."/>
            <person name="Wollam A."/>
            <person name="Pepin K.H."/>
            <person name="Palsikar V.B."/>
            <person name="Mitreva M."/>
            <person name="Wilson R.K."/>
        </authorList>
    </citation>
    <scope>NUCLEOTIDE SEQUENCE [LARGE SCALE GENOMIC DNA]</scope>
    <source>
        <strain evidence="1 2">ATCC 12856</strain>
    </source>
</reference>
<sequence>MGLTLFVKFRDKSTFPTTIHKYCTELHVFWLLKYGKWITKSRSS</sequence>
<dbReference type="EMBL" id="AWSJ01000039">
    <property type="protein sequence ID" value="ERI11401.1"/>
    <property type="molecule type" value="Genomic_DNA"/>
</dbReference>
<comment type="caution">
    <text evidence="1">The sequence shown here is derived from an EMBL/GenBank/DDBJ whole genome shotgun (WGS) entry which is preliminary data.</text>
</comment>
<dbReference type="AlphaFoldDB" id="U1YKU1"/>
<evidence type="ECO:0000313" key="2">
    <source>
        <dbReference type="Proteomes" id="UP000016511"/>
    </source>
</evidence>
<organism evidence="1 2">
    <name type="scientific">Aneurinibacillus aneurinilyticus ATCC 12856</name>
    <dbReference type="NCBI Taxonomy" id="649747"/>
    <lineage>
        <taxon>Bacteria</taxon>
        <taxon>Bacillati</taxon>
        <taxon>Bacillota</taxon>
        <taxon>Bacilli</taxon>
        <taxon>Bacillales</taxon>
        <taxon>Paenibacillaceae</taxon>
        <taxon>Aneurinibacillus group</taxon>
        <taxon>Aneurinibacillus</taxon>
    </lineage>
</organism>
<protein>
    <submittedName>
        <fullName evidence="1">Uncharacterized protein</fullName>
    </submittedName>
</protein>
<gene>
    <name evidence="1" type="ORF">HMPREF0083_00484</name>
</gene>
<dbReference type="HOGENOM" id="CLU_3211707_0_0_9"/>
<keyword evidence="2" id="KW-1185">Reference proteome</keyword>
<proteinExistence type="predicted"/>